<dbReference type="OrthoDB" id="414540at2759"/>
<dbReference type="AlphaFoldDB" id="A0A8H6M7H3"/>
<sequence>MATPSPLYSRLFSLAQAHATPKDLQQIIAIRAPDAVHAWGHNYLISRNPGLRDRMDNEEFHAHITSTGRYLDSGDSKVHEIVVDEHQRKATIHMSYFLVPKGSKETVENNLIWTLKFTDAEDVEKVLIQESVEFIDATASARLGTCDPRVARGVE</sequence>
<accession>A0A8H6M7H3</accession>
<evidence type="ECO:0000313" key="2">
    <source>
        <dbReference type="Proteomes" id="UP000521943"/>
    </source>
</evidence>
<dbReference type="EMBL" id="JACGCI010000028">
    <property type="protein sequence ID" value="KAF6755824.1"/>
    <property type="molecule type" value="Genomic_DNA"/>
</dbReference>
<protein>
    <submittedName>
        <fullName evidence="1">Uncharacterized protein</fullName>
    </submittedName>
</protein>
<evidence type="ECO:0000313" key="1">
    <source>
        <dbReference type="EMBL" id="KAF6755824.1"/>
    </source>
</evidence>
<reference evidence="1 2" key="1">
    <citation type="submission" date="2020-07" db="EMBL/GenBank/DDBJ databases">
        <title>Comparative genomics of pyrophilous fungi reveals a link between fire events and developmental genes.</title>
        <authorList>
            <consortium name="DOE Joint Genome Institute"/>
            <person name="Steindorff A.S."/>
            <person name="Carver A."/>
            <person name="Calhoun S."/>
            <person name="Stillman K."/>
            <person name="Liu H."/>
            <person name="Lipzen A."/>
            <person name="Pangilinan J."/>
            <person name="Labutti K."/>
            <person name="Bruns T.D."/>
            <person name="Grigoriev I.V."/>
        </authorList>
    </citation>
    <scope>NUCLEOTIDE SEQUENCE [LARGE SCALE GENOMIC DNA]</scope>
    <source>
        <strain evidence="1 2">CBS 144469</strain>
    </source>
</reference>
<dbReference type="Proteomes" id="UP000521943">
    <property type="component" value="Unassembled WGS sequence"/>
</dbReference>
<proteinExistence type="predicted"/>
<gene>
    <name evidence="1" type="ORF">DFP72DRAFT_302546</name>
</gene>
<name>A0A8H6M7H3_9AGAR</name>
<keyword evidence="2" id="KW-1185">Reference proteome</keyword>
<organism evidence="1 2">
    <name type="scientific">Ephemerocybe angulata</name>
    <dbReference type="NCBI Taxonomy" id="980116"/>
    <lineage>
        <taxon>Eukaryota</taxon>
        <taxon>Fungi</taxon>
        <taxon>Dikarya</taxon>
        <taxon>Basidiomycota</taxon>
        <taxon>Agaricomycotina</taxon>
        <taxon>Agaricomycetes</taxon>
        <taxon>Agaricomycetidae</taxon>
        <taxon>Agaricales</taxon>
        <taxon>Agaricineae</taxon>
        <taxon>Psathyrellaceae</taxon>
        <taxon>Ephemerocybe</taxon>
    </lineage>
</organism>
<comment type="caution">
    <text evidence="1">The sequence shown here is derived from an EMBL/GenBank/DDBJ whole genome shotgun (WGS) entry which is preliminary data.</text>
</comment>